<gene>
    <name evidence="1" type="ORF">ACFOUP_18245</name>
</gene>
<evidence type="ECO:0008006" key="3">
    <source>
        <dbReference type="Google" id="ProtNLM"/>
    </source>
</evidence>
<evidence type="ECO:0000313" key="2">
    <source>
        <dbReference type="Proteomes" id="UP001595766"/>
    </source>
</evidence>
<reference evidence="2" key="1">
    <citation type="journal article" date="2019" name="Int. J. Syst. Evol. Microbiol.">
        <title>The Global Catalogue of Microorganisms (GCM) 10K type strain sequencing project: providing services to taxonomists for standard genome sequencing and annotation.</title>
        <authorList>
            <consortium name="The Broad Institute Genomics Platform"/>
            <consortium name="The Broad Institute Genome Sequencing Center for Infectious Disease"/>
            <person name="Wu L."/>
            <person name="Ma J."/>
        </authorList>
    </citation>
    <scope>NUCLEOTIDE SEQUENCE [LARGE SCALE GENOMIC DNA]</scope>
    <source>
        <strain evidence="2">CECT 8551</strain>
    </source>
</reference>
<dbReference type="RefSeq" id="WP_241295109.1">
    <property type="nucleotide sequence ID" value="NZ_JAKZGR010000008.1"/>
</dbReference>
<keyword evidence="2" id="KW-1185">Reference proteome</keyword>
<accession>A0ABV8ERK6</accession>
<proteinExistence type="predicted"/>
<sequence length="521" mass="59422">MKNKIVILSTLFLAIFGCSVVDTEQMTDAFNQELLKSSNRLNFESYEAFQNALIEISESNEGDKRDIIEKYTKIPKEFHSLKKMMESSATGEGLNPNHRNLNYEVNHNSELLSEMIPDVAFSELLNEQLEIEVENTVFKITEFGTFFSSNENVENLFSSILNFEQSDLEDLRGSRRINGRIEQNIYDDAYALDGDIYLIDTYYDIDFDEDLTYSSPVNASSNQVYQLDYFCGPCAPSKPTALPKAEYDKFQVHSFGAQTAVGKLIEGAFGTNTSFVTNFSSNYRLKVKLYAYNYGVYKSVGLNGKMQKKGWTGLWAKHDDSKATKLVLGWDALLLSLKIPYAMPINYQQLNSKVIAKEILRFSNFNLESTGLNDVTIPFFDRKSNDWNFLEKALNKNVQTSLANLTKLVWQEAEQEFSKASYDIKQAEIKHYRKIFPDKIKMMLSRVETSQSNSNEISFVIDRHFQIDLNFSSNANTLAKQILEPTLKNSKKMYEIDGASVFGAAIFNGQTKGIRIIKELE</sequence>
<protein>
    <recommendedName>
        <fullName evidence="3">DUF4856 domain-containing protein</fullName>
    </recommendedName>
</protein>
<name>A0ABV8ERK6_9BACT</name>
<dbReference type="PROSITE" id="PS51257">
    <property type="entry name" value="PROKAR_LIPOPROTEIN"/>
    <property type="match status" value="1"/>
</dbReference>
<comment type="caution">
    <text evidence="1">The sequence shown here is derived from an EMBL/GenBank/DDBJ whole genome shotgun (WGS) entry which is preliminary data.</text>
</comment>
<dbReference type="EMBL" id="JBHSAV010000094">
    <property type="protein sequence ID" value="MFC3978330.1"/>
    <property type="molecule type" value="Genomic_DNA"/>
</dbReference>
<dbReference type="Proteomes" id="UP001595766">
    <property type="component" value="Unassembled WGS sequence"/>
</dbReference>
<evidence type="ECO:0000313" key="1">
    <source>
        <dbReference type="EMBL" id="MFC3978330.1"/>
    </source>
</evidence>
<organism evidence="1 2">
    <name type="scientific">Belliella kenyensis</name>
    <dbReference type="NCBI Taxonomy" id="1472724"/>
    <lineage>
        <taxon>Bacteria</taxon>
        <taxon>Pseudomonadati</taxon>
        <taxon>Bacteroidota</taxon>
        <taxon>Cytophagia</taxon>
        <taxon>Cytophagales</taxon>
        <taxon>Cyclobacteriaceae</taxon>
        <taxon>Belliella</taxon>
    </lineage>
</organism>